<gene>
    <name evidence="6" type="ORF">C9I98_02865</name>
</gene>
<dbReference type="PANTHER" id="PTHR30419">
    <property type="entry name" value="HTH-TYPE TRANSCRIPTIONAL REGULATOR YBHD"/>
    <property type="match status" value="1"/>
</dbReference>
<dbReference type="GO" id="GO:0003677">
    <property type="term" value="F:DNA binding"/>
    <property type="evidence" value="ECO:0007669"/>
    <property type="project" value="UniProtKB-KW"/>
</dbReference>
<dbReference type="FunFam" id="1.10.10.10:FF:000001">
    <property type="entry name" value="LysR family transcriptional regulator"/>
    <property type="match status" value="1"/>
</dbReference>
<dbReference type="PROSITE" id="PS50931">
    <property type="entry name" value="HTH_LYSR"/>
    <property type="match status" value="2"/>
</dbReference>
<comment type="similarity">
    <text evidence="1">Belongs to the LysR transcriptional regulatory family.</text>
</comment>
<dbReference type="InterPro" id="IPR005119">
    <property type="entry name" value="LysR_subst-bd"/>
</dbReference>
<comment type="caution">
    <text evidence="6">The sequence shown here is derived from an EMBL/GenBank/DDBJ whole genome shotgun (WGS) entry which is preliminary data.</text>
</comment>
<dbReference type="PANTHER" id="PTHR30419:SF8">
    <property type="entry name" value="NITROGEN ASSIMILATION TRANSCRIPTIONAL ACTIVATOR-RELATED"/>
    <property type="match status" value="1"/>
</dbReference>
<dbReference type="Gene3D" id="1.10.10.10">
    <property type="entry name" value="Winged helix-like DNA-binding domain superfamily/Winged helix DNA-binding domain"/>
    <property type="match status" value="2"/>
</dbReference>
<evidence type="ECO:0000313" key="7">
    <source>
        <dbReference type="Proteomes" id="UP000241771"/>
    </source>
</evidence>
<evidence type="ECO:0000256" key="4">
    <source>
        <dbReference type="ARBA" id="ARBA00023163"/>
    </source>
</evidence>
<reference evidence="6 7" key="1">
    <citation type="submission" date="2018-01" db="EMBL/GenBank/DDBJ databases">
        <title>Whole genome sequencing of Histamine producing bacteria.</title>
        <authorList>
            <person name="Butler K."/>
        </authorList>
    </citation>
    <scope>NUCLEOTIDE SEQUENCE [LARGE SCALE GENOMIC DNA]</scope>
    <source>
        <strain evidence="6 7">DSM 100436</strain>
    </source>
</reference>
<dbReference type="EMBL" id="PYMA01000001">
    <property type="protein sequence ID" value="PSW22223.1"/>
    <property type="molecule type" value="Genomic_DNA"/>
</dbReference>
<proteinExistence type="inferred from homology"/>
<organism evidence="6 7">
    <name type="scientific">Photobacterium sanctipauli</name>
    <dbReference type="NCBI Taxonomy" id="1342794"/>
    <lineage>
        <taxon>Bacteria</taxon>
        <taxon>Pseudomonadati</taxon>
        <taxon>Pseudomonadota</taxon>
        <taxon>Gammaproteobacteria</taxon>
        <taxon>Vibrionales</taxon>
        <taxon>Vibrionaceae</taxon>
        <taxon>Photobacterium</taxon>
    </lineage>
</organism>
<dbReference type="InterPro" id="IPR000847">
    <property type="entry name" value="LysR_HTH_N"/>
</dbReference>
<dbReference type="SUPFAM" id="SSF53850">
    <property type="entry name" value="Periplasmic binding protein-like II"/>
    <property type="match status" value="1"/>
</dbReference>
<name>A0A2T3P118_9GAMM</name>
<keyword evidence="2" id="KW-0805">Transcription regulation</keyword>
<dbReference type="Gene3D" id="3.40.190.10">
    <property type="entry name" value="Periplasmic binding protein-like II"/>
    <property type="match status" value="2"/>
</dbReference>
<dbReference type="InterPro" id="IPR050950">
    <property type="entry name" value="HTH-type_LysR_regulators"/>
</dbReference>
<dbReference type="Pfam" id="PF00126">
    <property type="entry name" value="HTH_1"/>
    <property type="match status" value="2"/>
</dbReference>
<dbReference type="OrthoDB" id="9814165at2"/>
<dbReference type="GO" id="GO:0005829">
    <property type="term" value="C:cytosol"/>
    <property type="evidence" value="ECO:0007669"/>
    <property type="project" value="TreeGrafter"/>
</dbReference>
<evidence type="ECO:0000256" key="1">
    <source>
        <dbReference type="ARBA" id="ARBA00009437"/>
    </source>
</evidence>
<dbReference type="GO" id="GO:0003700">
    <property type="term" value="F:DNA-binding transcription factor activity"/>
    <property type="evidence" value="ECO:0007669"/>
    <property type="project" value="InterPro"/>
</dbReference>
<feature type="domain" description="HTH lysR-type" evidence="5">
    <location>
        <begin position="105"/>
        <end position="162"/>
    </location>
</feature>
<dbReference type="AlphaFoldDB" id="A0A2T3P118"/>
<protein>
    <submittedName>
        <fullName evidence="6">LysR family transcriptional regulator</fullName>
    </submittedName>
</protein>
<dbReference type="PRINTS" id="PR00039">
    <property type="entry name" value="HTHLYSR"/>
</dbReference>
<dbReference type="InterPro" id="IPR036388">
    <property type="entry name" value="WH-like_DNA-bd_sf"/>
</dbReference>
<evidence type="ECO:0000313" key="6">
    <source>
        <dbReference type="EMBL" id="PSW22223.1"/>
    </source>
</evidence>
<keyword evidence="4" id="KW-0804">Transcription</keyword>
<keyword evidence="7" id="KW-1185">Reference proteome</keyword>
<dbReference type="Pfam" id="PF03466">
    <property type="entry name" value="LysR_substrate"/>
    <property type="match status" value="1"/>
</dbReference>
<accession>A0A2T3P118</accession>
<dbReference type="InterPro" id="IPR036390">
    <property type="entry name" value="WH_DNA-bd_sf"/>
</dbReference>
<keyword evidence="3" id="KW-0238">DNA-binding</keyword>
<dbReference type="RefSeq" id="WP_036818897.1">
    <property type="nucleotide sequence ID" value="NZ_JGVO01000178.1"/>
</dbReference>
<feature type="domain" description="HTH lysR-type" evidence="5">
    <location>
        <begin position="5"/>
        <end position="62"/>
    </location>
</feature>
<dbReference type="SUPFAM" id="SSF46785">
    <property type="entry name" value="Winged helix' DNA-binding domain"/>
    <property type="match status" value="2"/>
</dbReference>
<evidence type="ECO:0000259" key="5">
    <source>
        <dbReference type="PROSITE" id="PS50931"/>
    </source>
</evidence>
<evidence type="ECO:0000256" key="3">
    <source>
        <dbReference type="ARBA" id="ARBA00023125"/>
    </source>
</evidence>
<evidence type="ECO:0000256" key="2">
    <source>
        <dbReference type="ARBA" id="ARBA00023015"/>
    </source>
</evidence>
<dbReference type="Proteomes" id="UP000241771">
    <property type="component" value="Unassembled WGS sequence"/>
</dbReference>
<sequence length="407" mass="45348">MIDIPNLRHLNAFVEVANTQSISKASERIFLSQPAITQAISKLEKSIKTNLFERRSDGMYLTDAGEGFSFRVQRALEQINNGIKDAVRIGKGDKKTLANSRVIAVTTTQLRALLAVSEAQNYTEAGRRIGVSQSSLYRASRELEDCLDLVLFEKTSIGICISKAGQSLVRATKLAFSEIRQGLDEITSNNNTSSGNIVVGSMPLARTCILPDAINEFTDQYPDCTIQIIDGPYQDLLYHLRNGEIDVLIGALRFPTPVCDIKQETLFASPNSILVRKDHPLASQNEVSLEELAKQSWIVPRQNTPAREMFDDIFIENNCAQPTQIIEASSQALIRELLLGSDKLALLSKHQAYREIEENTLTVIPFPLANKERPIGITLRKNWQATTPQEHFIHLLREKGLAFSGIQ</sequence>